<comment type="cofactor">
    <cofactor evidence="10">
        <name>FAD</name>
        <dbReference type="ChEBI" id="CHEBI:57692"/>
    </cofactor>
</comment>
<dbReference type="PATRIC" id="fig|1698449.3.peg.1960"/>
<dbReference type="PANTHER" id="PTHR13847">
    <property type="entry name" value="SARCOSINE DEHYDROGENASE-RELATED"/>
    <property type="match status" value="1"/>
</dbReference>
<evidence type="ECO:0000256" key="6">
    <source>
        <dbReference type="ARBA" id="ARBA00022694"/>
    </source>
</evidence>
<dbReference type="GO" id="GO:0050660">
    <property type="term" value="F:flavin adenine dinucleotide binding"/>
    <property type="evidence" value="ECO:0007669"/>
    <property type="project" value="UniProtKB-UniRule"/>
</dbReference>
<evidence type="ECO:0000256" key="9">
    <source>
        <dbReference type="ARBA" id="ARBA00023268"/>
    </source>
</evidence>
<dbReference type="InterPro" id="IPR017610">
    <property type="entry name" value="tRNA_S-uridine_synth_MnmC_C"/>
</dbReference>
<evidence type="ECO:0000256" key="1">
    <source>
        <dbReference type="ARBA" id="ARBA00022490"/>
    </source>
</evidence>
<dbReference type="AlphaFoldDB" id="A0A0K1XFL9"/>
<protein>
    <recommendedName>
        <fullName evidence="10">tRNA 5-methylaminomethyl-2-thiouridine biosynthesis bifunctional protein MnmC</fullName>
        <shortName evidence="10">tRNA mnm(5)s(2)U biosynthesis bifunctional protein</shortName>
    </recommendedName>
    <domain>
        <recommendedName>
            <fullName evidence="10">tRNA (mnm(5)s(2)U34)-methyltransferase</fullName>
            <ecNumber evidence="10">2.1.1.61</ecNumber>
        </recommendedName>
    </domain>
    <domain>
        <recommendedName>
            <fullName evidence="10">FAD-dependent cmnm(5)s(2)U34 oxidoreductase</fullName>
            <ecNumber evidence="10">1.5.-.-</ecNumber>
        </recommendedName>
    </domain>
</protein>
<dbReference type="Gene3D" id="3.30.9.10">
    <property type="entry name" value="D-Amino Acid Oxidase, subunit A, domain 2"/>
    <property type="match status" value="1"/>
</dbReference>
<evidence type="ECO:0000256" key="5">
    <source>
        <dbReference type="ARBA" id="ARBA00022691"/>
    </source>
</evidence>
<keyword evidence="5 10" id="KW-0949">S-adenosyl-L-methionine</keyword>
<evidence type="ECO:0000256" key="8">
    <source>
        <dbReference type="ARBA" id="ARBA00023002"/>
    </source>
</evidence>
<dbReference type="Gene3D" id="3.50.50.60">
    <property type="entry name" value="FAD/NAD(P)-binding domain"/>
    <property type="match status" value="1"/>
</dbReference>
<keyword evidence="1 10" id="KW-0963">Cytoplasm</keyword>
<keyword evidence="6 10" id="KW-0819">tRNA processing</keyword>
<dbReference type="NCBIfam" id="NF033855">
    <property type="entry name" value="tRNA_MNMC2"/>
    <property type="match status" value="1"/>
</dbReference>
<dbReference type="SUPFAM" id="SSF54373">
    <property type="entry name" value="FAD-linked reductases, C-terminal domain"/>
    <property type="match status" value="1"/>
</dbReference>
<sequence length="650" mass="70758">MPDPLHAKLEWDAEGLPSSTVFDDVYFSKANGLAETRYVFLQHNGFPERFAELAPNSCCTLGETGFGTGLNFLCTYQAFLAAAPSTAQLHFISVEKFPLTATDLKQALALWPELAELAAELCAQYQAVQPGFQHFIFAQGRVRLTLIIDDAIQGLAQLDAQVDAWFLDGFAPAKNPDMWNQQLFQQLARLSHPHTTLATFTSAGFVRRGLIAAGFAMQRCPGFGTKREMLQGLFNACSLKHSPLPAWFARPRAMSTAPQAIVIGAGLAGAASAYSLAIRGWQVQVFDQAQQVASAASGNHQGVLYLKLSAHGTALTELVLAGFGYTRRWLSHQLDASHWDACGVLQLAHNSKAQARQQELTQCFPGSLVQALSAEQASTQAGIPLDKPALFYPESGWVSPRALCQALLTHPNIQLHLGQSVDSLKYHQQQWQLYAQQHLLAQAPVLIVANAHQAQHFAQTAHLPLKPIRGQTTTLRPSAQSRPLQTVVCAEGYITPPYLGLHTCGASFDFQQQHSQLTPSEQQQNLQHVAAINPDLAASLATTELSGHAAFRCTTPDYLPLIGPVAEPEAFLTDYAALRKNAKRTLNAPCTWQTGLFVNLGHGSRGLISAPLAGELLAAWITQEALPVSHNLAQACHPNRFLVRQLMKNL</sequence>
<dbReference type="GO" id="GO:0005737">
    <property type="term" value="C:cytoplasm"/>
    <property type="evidence" value="ECO:0007669"/>
    <property type="project" value="UniProtKB-SubCell"/>
</dbReference>
<dbReference type="InterPro" id="IPR006076">
    <property type="entry name" value="FAD-dep_OxRdtase"/>
</dbReference>
<feature type="domain" description="FAD dependent oxidoreductase" evidence="11">
    <location>
        <begin position="260"/>
        <end position="620"/>
    </location>
</feature>
<organism evidence="13 14">
    <name type="scientific">Thiopseudomonas alkaliphila</name>
    <dbReference type="NCBI Taxonomy" id="1697053"/>
    <lineage>
        <taxon>Bacteria</taxon>
        <taxon>Pseudomonadati</taxon>
        <taxon>Pseudomonadota</taxon>
        <taxon>Gammaproteobacteria</taxon>
        <taxon>Pseudomonadales</taxon>
        <taxon>Pseudomonadaceae</taxon>
        <taxon>Thiopseudomonas</taxon>
    </lineage>
</organism>
<gene>
    <name evidence="10" type="primary">mnmC</name>
    <name evidence="13" type="ORF">AKN88_09755</name>
</gene>
<keyword evidence="14" id="KW-1185">Reference proteome</keyword>
<evidence type="ECO:0000313" key="13">
    <source>
        <dbReference type="EMBL" id="AKX60180.1"/>
    </source>
</evidence>
<evidence type="ECO:0000256" key="10">
    <source>
        <dbReference type="HAMAP-Rule" id="MF_01102"/>
    </source>
</evidence>
<dbReference type="InterPro" id="IPR023032">
    <property type="entry name" value="tRNA_MAMT_biosynth_bifunc_MnmC"/>
</dbReference>
<keyword evidence="8 10" id="KW-0560">Oxidoreductase</keyword>
<dbReference type="EC" id="1.5.-.-" evidence="10"/>
<evidence type="ECO:0000313" key="14">
    <source>
        <dbReference type="Proteomes" id="UP000063953"/>
    </source>
</evidence>
<keyword evidence="7 10" id="KW-0274">FAD</keyword>
<dbReference type="InterPro" id="IPR036188">
    <property type="entry name" value="FAD/NAD-bd_sf"/>
</dbReference>
<dbReference type="EC" id="2.1.1.61" evidence="10"/>
<dbReference type="NCBIfam" id="NF002481">
    <property type="entry name" value="PRK01747.1-2"/>
    <property type="match status" value="1"/>
</dbReference>
<comment type="similarity">
    <text evidence="10">In the N-terminal section; belongs to the methyltransferase superfamily. tRNA (mnm(5)s(2)U34)-methyltransferase family.</text>
</comment>
<feature type="region of interest" description="tRNA (mnm(5)s(2)U34)-methyltransferase" evidence="10">
    <location>
        <begin position="1"/>
        <end position="235"/>
    </location>
</feature>
<dbReference type="EMBL" id="CP012365">
    <property type="protein sequence ID" value="AKX60180.1"/>
    <property type="molecule type" value="Genomic_DNA"/>
</dbReference>
<comment type="similarity">
    <text evidence="10">In the C-terminal section; belongs to the DAO family.</text>
</comment>
<dbReference type="PANTHER" id="PTHR13847:SF283">
    <property type="entry name" value="TRNA 5-METHYLAMINOMETHYL-2-THIOURIDINE BIOSYNTHESIS BIFUNCTIONAL PROTEIN MNMC"/>
    <property type="match status" value="1"/>
</dbReference>
<dbReference type="GO" id="GO:0004808">
    <property type="term" value="F:tRNA (5-methylaminomethyl-2-thiouridylate)(34)-methyltransferase activity"/>
    <property type="evidence" value="ECO:0007669"/>
    <property type="project" value="UniProtKB-EC"/>
</dbReference>
<evidence type="ECO:0000259" key="12">
    <source>
        <dbReference type="Pfam" id="PF05430"/>
    </source>
</evidence>
<keyword evidence="4 10" id="KW-0808">Transferase</keyword>
<dbReference type="Pfam" id="PF01266">
    <property type="entry name" value="DAO"/>
    <property type="match status" value="1"/>
</dbReference>
<dbReference type="GO" id="GO:0032259">
    <property type="term" value="P:methylation"/>
    <property type="evidence" value="ECO:0007669"/>
    <property type="project" value="UniProtKB-KW"/>
</dbReference>
<dbReference type="SUPFAM" id="SSF51905">
    <property type="entry name" value="FAD/NAD(P)-binding domain"/>
    <property type="match status" value="1"/>
</dbReference>
<dbReference type="Proteomes" id="UP000063953">
    <property type="component" value="Chromosome"/>
</dbReference>
<accession>A0A0K1XFL9</accession>
<evidence type="ECO:0000256" key="7">
    <source>
        <dbReference type="ARBA" id="ARBA00022827"/>
    </source>
</evidence>
<feature type="domain" description="MnmC-like methyltransferase" evidence="12">
    <location>
        <begin position="112"/>
        <end position="233"/>
    </location>
</feature>
<keyword evidence="3 10" id="KW-0285">Flavoprotein</keyword>
<name>A0A0K1XFL9_9GAMM</name>
<feature type="region of interest" description="FAD-dependent cmnm(5)s(2)U34 oxidoreductase" evidence="10">
    <location>
        <begin position="263"/>
        <end position="650"/>
    </location>
</feature>
<reference evidence="13 14" key="1">
    <citation type="journal article" date="2015" name="Genome Announc.">
        <title>Genome Sequences of Oblitimonas alkaliphila gen. nov. sp. nov. (Proposed), a Novel Bacterium of the Pseudomonadaceae Family.</title>
        <authorList>
            <person name="Lauer A.C."/>
            <person name="Nicholson A.C."/>
            <person name="Humrighouse B.W."/>
            <person name="Emery B."/>
            <person name="Drobish A."/>
            <person name="Juieng P."/>
            <person name="Loparev V."/>
            <person name="McQuiston J.R."/>
        </authorList>
    </citation>
    <scope>NUCLEOTIDE SEQUENCE [LARGE SCALE GENOMIC DNA]</scope>
    <source>
        <strain evidence="13 14">E5571</strain>
    </source>
</reference>
<evidence type="ECO:0000256" key="2">
    <source>
        <dbReference type="ARBA" id="ARBA00022603"/>
    </source>
</evidence>
<dbReference type="Gene3D" id="3.40.50.150">
    <property type="entry name" value="Vaccinia Virus protein VP39"/>
    <property type="match status" value="1"/>
</dbReference>
<evidence type="ECO:0000259" key="11">
    <source>
        <dbReference type="Pfam" id="PF01266"/>
    </source>
</evidence>
<keyword evidence="2 10" id="KW-0489">Methyltransferase</keyword>
<dbReference type="NCBIfam" id="TIGR03197">
    <property type="entry name" value="MnmC_Cterm"/>
    <property type="match status" value="1"/>
</dbReference>
<dbReference type="RefSeq" id="WP_053101482.1">
    <property type="nucleotide sequence ID" value="NZ_CP012365.1"/>
</dbReference>
<dbReference type="GO" id="GO:0016645">
    <property type="term" value="F:oxidoreductase activity, acting on the CH-NH group of donors"/>
    <property type="evidence" value="ECO:0007669"/>
    <property type="project" value="InterPro"/>
</dbReference>
<comment type="function">
    <text evidence="10">Catalyzes the last two steps in the biosynthesis of 5-methylaminomethyl-2-thiouridine (mnm(5)s(2)U) at the wobble position (U34) in tRNA. Catalyzes the FAD-dependent demodification of cmnm(5)s(2)U34 to nm(5)s(2)U34, followed by the transfer of a methyl group from S-adenosyl-L-methionine to nm(5)s(2)U34, to form mnm(5)s(2)U34.</text>
</comment>
<dbReference type="InterPro" id="IPR008471">
    <property type="entry name" value="MnmC-like_methylTransf"/>
</dbReference>
<dbReference type="Pfam" id="PF05430">
    <property type="entry name" value="Methyltransf_30"/>
    <property type="match status" value="1"/>
</dbReference>
<comment type="subcellular location">
    <subcellularLocation>
        <location evidence="10">Cytoplasm</location>
    </subcellularLocation>
</comment>
<proteinExistence type="inferred from homology"/>
<dbReference type="InterPro" id="IPR047785">
    <property type="entry name" value="tRNA_MNMC2"/>
</dbReference>
<dbReference type="GO" id="GO:0002098">
    <property type="term" value="P:tRNA wobble uridine modification"/>
    <property type="evidence" value="ECO:0007669"/>
    <property type="project" value="TreeGrafter"/>
</dbReference>
<dbReference type="InterPro" id="IPR029063">
    <property type="entry name" value="SAM-dependent_MTases_sf"/>
</dbReference>
<comment type="catalytic activity">
    <reaction evidence="10">
        <text>5-aminomethyl-2-thiouridine(34) in tRNA + S-adenosyl-L-methionine = 5-methylaminomethyl-2-thiouridine(34) in tRNA + S-adenosyl-L-homocysteine + H(+)</text>
        <dbReference type="Rhea" id="RHEA:19569"/>
        <dbReference type="Rhea" id="RHEA-COMP:10195"/>
        <dbReference type="Rhea" id="RHEA-COMP:10197"/>
        <dbReference type="ChEBI" id="CHEBI:15378"/>
        <dbReference type="ChEBI" id="CHEBI:57856"/>
        <dbReference type="ChEBI" id="CHEBI:59789"/>
        <dbReference type="ChEBI" id="CHEBI:74454"/>
        <dbReference type="ChEBI" id="CHEBI:74455"/>
        <dbReference type="EC" id="2.1.1.61"/>
    </reaction>
</comment>
<evidence type="ECO:0000256" key="4">
    <source>
        <dbReference type="ARBA" id="ARBA00022679"/>
    </source>
</evidence>
<dbReference type="STRING" id="1697053.AKN87_00240"/>
<dbReference type="HAMAP" id="MF_01102">
    <property type="entry name" value="MnmC"/>
    <property type="match status" value="1"/>
</dbReference>
<keyword evidence="9 10" id="KW-0511">Multifunctional enzyme</keyword>
<evidence type="ECO:0000256" key="3">
    <source>
        <dbReference type="ARBA" id="ARBA00022630"/>
    </source>
</evidence>